<reference evidence="2 3" key="1">
    <citation type="submission" date="2015-01" db="EMBL/GenBank/DDBJ databases">
        <title>Evolution of Trichinella species and genotypes.</title>
        <authorList>
            <person name="Korhonen P.K."/>
            <person name="Edoardo P."/>
            <person name="Giuseppe L.R."/>
            <person name="Gasser R.B."/>
        </authorList>
    </citation>
    <scope>NUCLEOTIDE SEQUENCE [LARGE SCALE GENOMIC DNA]</scope>
    <source>
        <strain evidence="2">ISS3</strain>
    </source>
</reference>
<accession>A0A0V1BJM8</accession>
<organism evidence="2 3">
    <name type="scientific">Trichinella spiralis</name>
    <name type="common">Trichina worm</name>
    <dbReference type="NCBI Taxonomy" id="6334"/>
    <lineage>
        <taxon>Eukaryota</taxon>
        <taxon>Metazoa</taxon>
        <taxon>Ecdysozoa</taxon>
        <taxon>Nematoda</taxon>
        <taxon>Enoplea</taxon>
        <taxon>Dorylaimia</taxon>
        <taxon>Trichinellida</taxon>
        <taxon>Trichinellidae</taxon>
        <taxon>Trichinella</taxon>
    </lineage>
</organism>
<protein>
    <submittedName>
        <fullName evidence="2">Uncharacterized protein</fullName>
    </submittedName>
</protein>
<dbReference type="AlphaFoldDB" id="A0A0V1BJM8"/>
<keyword evidence="1" id="KW-0472">Membrane</keyword>
<dbReference type="Proteomes" id="UP000054776">
    <property type="component" value="Unassembled WGS sequence"/>
</dbReference>
<gene>
    <name evidence="2" type="ORF">T01_2487</name>
</gene>
<dbReference type="InParanoid" id="A0A0V1BJM8"/>
<evidence type="ECO:0000313" key="3">
    <source>
        <dbReference type="Proteomes" id="UP000054776"/>
    </source>
</evidence>
<keyword evidence="1" id="KW-0812">Transmembrane</keyword>
<name>A0A0V1BJM8_TRISP</name>
<comment type="caution">
    <text evidence="2">The sequence shown here is derived from an EMBL/GenBank/DDBJ whole genome shotgun (WGS) entry which is preliminary data.</text>
</comment>
<keyword evidence="3" id="KW-1185">Reference proteome</keyword>
<dbReference type="EMBL" id="JYDH01000037">
    <property type="protein sequence ID" value="KRY37102.1"/>
    <property type="molecule type" value="Genomic_DNA"/>
</dbReference>
<evidence type="ECO:0000313" key="2">
    <source>
        <dbReference type="EMBL" id="KRY37102.1"/>
    </source>
</evidence>
<proteinExistence type="predicted"/>
<evidence type="ECO:0000256" key="1">
    <source>
        <dbReference type="SAM" id="Phobius"/>
    </source>
</evidence>
<sequence length="227" mass="25316">MTEQSNCISQHFNVQPINELKLQQISNGRLRLSISIRQLVMSILVVLLVLSNMSVVWHWNLLGRNMDAKVVRNWELIMQSKMKLALQLIKASRSSRSPTLGYIFAYISAGKMPLSVATIACGISRTGCWRLLLPKMRCFFACASLRNLTNDKMETNKITHGTNLNGNPLIQNVVFNKKQSPAMANCEGMSVYLIDAFSECSLHGTVSWTTVKVNACGIDSMATEMAK</sequence>
<feature type="transmembrane region" description="Helical" evidence="1">
    <location>
        <begin position="39"/>
        <end position="59"/>
    </location>
</feature>
<keyword evidence="1" id="KW-1133">Transmembrane helix</keyword>